<evidence type="ECO:0000313" key="4">
    <source>
        <dbReference type="Proteomes" id="UP001237642"/>
    </source>
</evidence>
<reference evidence="3" key="2">
    <citation type="submission" date="2023-05" db="EMBL/GenBank/DDBJ databases">
        <authorList>
            <person name="Schelkunov M.I."/>
        </authorList>
    </citation>
    <scope>NUCLEOTIDE SEQUENCE</scope>
    <source>
        <strain evidence="3">Hsosn_3</strain>
        <tissue evidence="3">Leaf</tissue>
    </source>
</reference>
<evidence type="ECO:0008006" key="5">
    <source>
        <dbReference type="Google" id="ProtNLM"/>
    </source>
</evidence>
<dbReference type="PANTHER" id="PTHR47165:SF4">
    <property type="entry name" value="OS03G0429900 PROTEIN"/>
    <property type="match status" value="1"/>
</dbReference>
<dbReference type="SUPFAM" id="SSF50249">
    <property type="entry name" value="Nucleic acid-binding proteins"/>
    <property type="match status" value="2"/>
</dbReference>
<dbReference type="InterPro" id="IPR012340">
    <property type="entry name" value="NA-bd_OB-fold"/>
</dbReference>
<feature type="domain" description="Replication factor A C-terminal" evidence="2">
    <location>
        <begin position="198"/>
        <end position="315"/>
    </location>
</feature>
<evidence type="ECO:0000259" key="1">
    <source>
        <dbReference type="Pfam" id="PF02721"/>
    </source>
</evidence>
<dbReference type="AlphaFoldDB" id="A0AAD8JH80"/>
<dbReference type="Gene3D" id="2.40.50.140">
    <property type="entry name" value="Nucleic acid-binding proteins"/>
    <property type="match status" value="2"/>
</dbReference>
<evidence type="ECO:0000259" key="2">
    <source>
        <dbReference type="Pfam" id="PF08646"/>
    </source>
</evidence>
<comment type="caution">
    <text evidence="3">The sequence shown here is derived from an EMBL/GenBank/DDBJ whole genome shotgun (WGS) entry which is preliminary data.</text>
</comment>
<gene>
    <name evidence="3" type="ORF">POM88_001870</name>
</gene>
<dbReference type="PANTHER" id="PTHR47165">
    <property type="entry name" value="OS03G0429900 PROTEIN"/>
    <property type="match status" value="1"/>
</dbReference>
<dbReference type="InterPro" id="IPR013955">
    <property type="entry name" value="Rep_factor-A_C"/>
</dbReference>
<reference evidence="3" key="1">
    <citation type="submission" date="2023-02" db="EMBL/GenBank/DDBJ databases">
        <title>Genome of toxic invasive species Heracleum sosnowskyi carries increased number of genes despite the absence of recent whole-genome duplications.</title>
        <authorList>
            <person name="Schelkunov M."/>
            <person name="Shtratnikova V."/>
            <person name="Makarenko M."/>
            <person name="Klepikova A."/>
            <person name="Omelchenko D."/>
            <person name="Novikova G."/>
            <person name="Obukhova E."/>
            <person name="Bogdanov V."/>
            <person name="Penin A."/>
            <person name="Logacheva M."/>
        </authorList>
    </citation>
    <scope>NUCLEOTIDE SEQUENCE</scope>
    <source>
        <strain evidence="3">Hsosn_3</strain>
        <tissue evidence="3">Leaf</tissue>
    </source>
</reference>
<dbReference type="Pfam" id="PF08646">
    <property type="entry name" value="Rep_fac-A_C"/>
    <property type="match status" value="1"/>
</dbReference>
<dbReference type="Proteomes" id="UP001237642">
    <property type="component" value="Unassembled WGS sequence"/>
</dbReference>
<dbReference type="CDD" id="cd04480">
    <property type="entry name" value="RPA1_DBD_A_like"/>
    <property type="match status" value="1"/>
</dbReference>
<evidence type="ECO:0000313" key="3">
    <source>
        <dbReference type="EMBL" id="KAK1402265.1"/>
    </source>
</evidence>
<accession>A0AAD8JH80</accession>
<feature type="domain" description="Replication protein A 70 kDa DNA-binding subunit B/D first OB fold" evidence="1">
    <location>
        <begin position="4"/>
        <end position="108"/>
    </location>
</feature>
<sequence>MSSTMLCSLTAEKIVWSIRVRAQAVWKGINRRTNDFKGFNIVFIDEQDSRIHAFISEKLSDGFAEDLEEGRVYTLSNFKVHKYKGDENNRAVRNEMHIYFENQTKLKKIDTDVPLIKKYAFDPFGLQDIPKNEVVVTFFNELGKEFQIALKEHNEDKVPIIIASSKVNKYEATGEIYLTNYPATRFYINPNHYSKNISCHVTVKKVDDQCTWYDNWHIKCDKAVTIVDGRYRCTNCKRNLPYPDKRFRICTLCSDDSGVLQIIFPDEEIQRIIGKDVYDLENENREAGSEKRFPPILKAFENRDFIITLIISKEIILKESTVYTAKKLTDPVEMLGDRIPVHPLSPNIEELSMNTVTDPIVNEMSYISPQLLSHQTAPEEERTKYLLRWNLMTMKGMPN</sequence>
<dbReference type="InterPro" id="IPR003871">
    <property type="entry name" value="RFA1B/D_OB_1st"/>
</dbReference>
<protein>
    <recommendedName>
        <fullName evidence="5">Replication factor A C-terminal domain-containing protein</fullName>
    </recommendedName>
</protein>
<proteinExistence type="predicted"/>
<keyword evidence="4" id="KW-1185">Reference proteome</keyword>
<organism evidence="3 4">
    <name type="scientific">Heracleum sosnowskyi</name>
    <dbReference type="NCBI Taxonomy" id="360622"/>
    <lineage>
        <taxon>Eukaryota</taxon>
        <taxon>Viridiplantae</taxon>
        <taxon>Streptophyta</taxon>
        <taxon>Embryophyta</taxon>
        <taxon>Tracheophyta</taxon>
        <taxon>Spermatophyta</taxon>
        <taxon>Magnoliopsida</taxon>
        <taxon>eudicotyledons</taxon>
        <taxon>Gunneridae</taxon>
        <taxon>Pentapetalae</taxon>
        <taxon>asterids</taxon>
        <taxon>campanulids</taxon>
        <taxon>Apiales</taxon>
        <taxon>Apiaceae</taxon>
        <taxon>Apioideae</taxon>
        <taxon>apioid superclade</taxon>
        <taxon>Tordylieae</taxon>
        <taxon>Tordyliinae</taxon>
        <taxon>Heracleum</taxon>
    </lineage>
</organism>
<dbReference type="Pfam" id="PF02721">
    <property type="entry name" value="DUF223"/>
    <property type="match status" value="1"/>
</dbReference>
<dbReference type="EMBL" id="JAUIZM010000001">
    <property type="protein sequence ID" value="KAK1402265.1"/>
    <property type="molecule type" value="Genomic_DNA"/>
</dbReference>
<name>A0AAD8JH80_9APIA</name>